<keyword evidence="2" id="KW-0812">Transmembrane</keyword>
<gene>
    <name evidence="3" type="ORF">BJY17_001561</name>
</gene>
<reference evidence="3 4" key="1">
    <citation type="submission" date="2020-07" db="EMBL/GenBank/DDBJ databases">
        <title>Sequencing the genomes of 1000 actinobacteria strains.</title>
        <authorList>
            <person name="Klenk H.-P."/>
        </authorList>
    </citation>
    <scope>NUCLEOTIDE SEQUENCE [LARGE SCALE GENOMIC DNA]</scope>
    <source>
        <strain evidence="3 4">DSM 8598</strain>
    </source>
</reference>
<protein>
    <submittedName>
        <fullName evidence="3">Putative integral membrane protein</fullName>
    </submittedName>
</protein>
<dbReference type="Proteomes" id="UP000549066">
    <property type="component" value="Unassembled WGS sequence"/>
</dbReference>
<sequence>MTSALPVPHDRLDFSALEAPVDPAAVRSFRQAMKASGSQHAQTGVQTITTVFGVVVVVVVFFVFAIIGTVFVSLFLSSFGNAFSDVPVVLLLFPLFVLAALVLVIVAIVRRVRRGSDWQRWYRLDRFAAANGFDFAVTSPDPPYPGTVFGLGRNRTSYDRLRSTSGRFAELGSYRYTTGSGDDERVSSWGYIAVALDRPVPHMLLDAKANDRVFSSLPAAFARSQVLHLEGDFDRHFTLYAPSEYERDALYVFTPDLMALLIDEAAGWDVELVDRWLFLYAPDPIDSADAGAWRRAFHAADLVGAKVLSRTQRYADERAAGGAPELPGSPEASVSPETSLSPGASAAFLGHAVPPRPGDPTIAPGGKRLRGGIRWASIAGVIGVVLWWIFVTRLTGR</sequence>
<feature type="transmembrane region" description="Helical" evidence="2">
    <location>
        <begin position="51"/>
        <end position="76"/>
    </location>
</feature>
<feature type="transmembrane region" description="Helical" evidence="2">
    <location>
        <begin position="88"/>
        <end position="109"/>
    </location>
</feature>
<evidence type="ECO:0000256" key="1">
    <source>
        <dbReference type="SAM" id="MobiDB-lite"/>
    </source>
</evidence>
<evidence type="ECO:0000313" key="3">
    <source>
        <dbReference type="EMBL" id="NYG20814.1"/>
    </source>
</evidence>
<accession>A0A852X0C5</accession>
<feature type="region of interest" description="Disordered" evidence="1">
    <location>
        <begin position="318"/>
        <end position="340"/>
    </location>
</feature>
<dbReference type="AlphaFoldDB" id="A0A852X0C5"/>
<proteinExistence type="predicted"/>
<comment type="caution">
    <text evidence="3">The sequence shown here is derived from an EMBL/GenBank/DDBJ whole genome shotgun (WGS) entry which is preliminary data.</text>
</comment>
<dbReference type="RefSeq" id="WP_179550879.1">
    <property type="nucleotide sequence ID" value="NZ_JACCFI010000001.1"/>
</dbReference>
<feature type="transmembrane region" description="Helical" evidence="2">
    <location>
        <begin position="372"/>
        <end position="390"/>
    </location>
</feature>
<name>A0A852X0C5_9MICO</name>
<organism evidence="3 4">
    <name type="scientific">Agromyces hippuratus</name>
    <dbReference type="NCBI Taxonomy" id="286438"/>
    <lineage>
        <taxon>Bacteria</taxon>
        <taxon>Bacillati</taxon>
        <taxon>Actinomycetota</taxon>
        <taxon>Actinomycetes</taxon>
        <taxon>Micrococcales</taxon>
        <taxon>Microbacteriaceae</taxon>
        <taxon>Agromyces</taxon>
    </lineage>
</organism>
<evidence type="ECO:0000313" key="4">
    <source>
        <dbReference type="Proteomes" id="UP000549066"/>
    </source>
</evidence>
<keyword evidence="2" id="KW-1133">Transmembrane helix</keyword>
<dbReference type="EMBL" id="JACCFI010000001">
    <property type="protein sequence ID" value="NYG20814.1"/>
    <property type="molecule type" value="Genomic_DNA"/>
</dbReference>
<keyword evidence="2" id="KW-0472">Membrane</keyword>
<keyword evidence="4" id="KW-1185">Reference proteome</keyword>
<evidence type="ECO:0000256" key="2">
    <source>
        <dbReference type="SAM" id="Phobius"/>
    </source>
</evidence>